<evidence type="ECO:0000313" key="7">
    <source>
        <dbReference type="Ensembl" id="ENSSMAP00000042296.1"/>
    </source>
</evidence>
<dbReference type="InterPro" id="IPR026811">
    <property type="entry name" value="CIZ1"/>
</dbReference>
<evidence type="ECO:0000256" key="3">
    <source>
        <dbReference type="ARBA" id="ARBA00022771"/>
    </source>
</evidence>
<dbReference type="GO" id="GO:0005634">
    <property type="term" value="C:nucleus"/>
    <property type="evidence" value="ECO:0007669"/>
    <property type="project" value="UniProtKB-SubCell"/>
</dbReference>
<dbReference type="Ensembl" id="ENSSMAT00000070567.1">
    <property type="protein sequence ID" value="ENSSMAP00000042296.1"/>
    <property type="gene ID" value="ENSSMAG00000036382.1"/>
</dbReference>
<dbReference type="GO" id="GO:0003676">
    <property type="term" value="F:nucleic acid binding"/>
    <property type="evidence" value="ECO:0007669"/>
    <property type="project" value="InterPro"/>
</dbReference>
<reference evidence="7" key="2">
    <citation type="submission" date="2025-08" db="UniProtKB">
        <authorList>
            <consortium name="Ensembl"/>
        </authorList>
    </citation>
    <scope>IDENTIFICATION</scope>
</reference>
<keyword evidence="2" id="KW-0479">Metal-binding</keyword>
<sequence>SSVVTKRKSELQNIYKKTVFSQFSLPCSCVPSGQEFVVPKSGYFCNLCRVFYLNESSAKEDHCGSQRHYDNLQVRSSRLSNVNSSHE</sequence>
<comment type="subcellular location">
    <subcellularLocation>
        <location evidence="1">Nucleus</location>
    </subcellularLocation>
</comment>
<accession>A0A8D3C4T8</accession>
<dbReference type="GO" id="GO:0008270">
    <property type="term" value="F:zinc ion binding"/>
    <property type="evidence" value="ECO:0007669"/>
    <property type="project" value="UniProtKB-KW"/>
</dbReference>
<dbReference type="InterPro" id="IPR003604">
    <property type="entry name" value="Matrin/U1-like-C_Znf_C2H2"/>
</dbReference>
<dbReference type="AlphaFoldDB" id="A0A8D3C4T8"/>
<evidence type="ECO:0000256" key="5">
    <source>
        <dbReference type="ARBA" id="ARBA00023242"/>
    </source>
</evidence>
<evidence type="ECO:0000256" key="1">
    <source>
        <dbReference type="ARBA" id="ARBA00004123"/>
    </source>
</evidence>
<evidence type="ECO:0000313" key="8">
    <source>
        <dbReference type="Proteomes" id="UP000694558"/>
    </source>
</evidence>
<reference evidence="7" key="1">
    <citation type="submission" date="2023-05" db="EMBL/GenBank/DDBJ databases">
        <title>High-quality long-read genome of Scophthalmus maximus.</title>
        <authorList>
            <person name="Lien S."/>
            <person name="Martinez P."/>
        </authorList>
    </citation>
    <scope>NUCLEOTIDE SEQUENCE [LARGE SCALE GENOMIC DNA]</scope>
</reference>
<proteinExistence type="predicted"/>
<dbReference type="PANTHER" id="PTHR15491:SF9">
    <property type="entry name" value="CIP1-INTERACTING ZINC FINGER PROTEIN"/>
    <property type="match status" value="1"/>
</dbReference>
<dbReference type="GeneTree" id="ENSGT01150000289573"/>
<dbReference type="Proteomes" id="UP000694558">
    <property type="component" value="Chromosome 2"/>
</dbReference>
<dbReference type="PANTHER" id="PTHR15491">
    <property type="match status" value="1"/>
</dbReference>
<evidence type="ECO:0000256" key="4">
    <source>
        <dbReference type="ARBA" id="ARBA00022833"/>
    </source>
</evidence>
<protein>
    <recommendedName>
        <fullName evidence="6">Matrin-type domain-containing protein</fullName>
    </recommendedName>
</protein>
<organism evidence="7 8">
    <name type="scientific">Scophthalmus maximus</name>
    <name type="common">Turbot</name>
    <name type="synonym">Psetta maxima</name>
    <dbReference type="NCBI Taxonomy" id="52904"/>
    <lineage>
        <taxon>Eukaryota</taxon>
        <taxon>Metazoa</taxon>
        <taxon>Chordata</taxon>
        <taxon>Craniata</taxon>
        <taxon>Vertebrata</taxon>
        <taxon>Euteleostomi</taxon>
        <taxon>Actinopterygii</taxon>
        <taxon>Neopterygii</taxon>
        <taxon>Teleostei</taxon>
        <taxon>Neoteleostei</taxon>
        <taxon>Acanthomorphata</taxon>
        <taxon>Carangaria</taxon>
        <taxon>Pleuronectiformes</taxon>
        <taxon>Pleuronectoidei</taxon>
        <taxon>Scophthalmidae</taxon>
        <taxon>Scophthalmus</taxon>
    </lineage>
</organism>
<evidence type="ECO:0000259" key="6">
    <source>
        <dbReference type="PROSITE" id="PS50171"/>
    </source>
</evidence>
<keyword evidence="4" id="KW-0862">Zinc</keyword>
<keyword evidence="3" id="KW-0863">Zinc-finger</keyword>
<evidence type="ECO:0000256" key="2">
    <source>
        <dbReference type="ARBA" id="ARBA00022723"/>
    </source>
</evidence>
<keyword evidence="5" id="KW-0539">Nucleus</keyword>
<dbReference type="InterPro" id="IPR000690">
    <property type="entry name" value="Matrin/U1-C_Znf_C2H2"/>
</dbReference>
<dbReference type="SMART" id="SM00451">
    <property type="entry name" value="ZnF_U1"/>
    <property type="match status" value="1"/>
</dbReference>
<feature type="domain" description="Matrin-type" evidence="6">
    <location>
        <begin position="43"/>
        <end position="74"/>
    </location>
</feature>
<name>A0A8D3C4T8_SCOMX</name>
<dbReference type="PROSITE" id="PS50171">
    <property type="entry name" value="ZF_MATRIN"/>
    <property type="match status" value="1"/>
</dbReference>